<protein>
    <submittedName>
        <fullName evidence="2">Bacteriophage protein</fullName>
    </submittedName>
</protein>
<name>A0A089RL49_9ENTR</name>
<dbReference type="AlphaFoldDB" id="A0A089RL49"/>
<accession>A0A089RL49</accession>
<dbReference type="Proteomes" id="UP000029481">
    <property type="component" value="Chromosome"/>
</dbReference>
<reference evidence="2 3" key="1">
    <citation type="submission" date="2014-09" db="EMBL/GenBank/DDBJ databases">
        <title>Cedecea neteri SSMD04 Genome Sequencing.</title>
        <authorList>
            <person name="Tan J.-Y."/>
        </authorList>
    </citation>
    <scope>NUCLEOTIDE SEQUENCE [LARGE SCALE GENOMIC DNA]</scope>
    <source>
        <strain evidence="2 3">SSMD04</strain>
    </source>
</reference>
<dbReference type="EMBL" id="CP009451">
    <property type="protein sequence ID" value="AIR07175.1"/>
    <property type="molecule type" value="Genomic_DNA"/>
</dbReference>
<dbReference type="OrthoDB" id="2087522at2"/>
<sequence length="353" mass="38526">MSKNWMRHFELQLLDQNGQGVSLSDFKVTFQITWADTRWPRVANVRIYNLSPDTTNRITGQEFAKLRIIAGYSGQAAPVDASEVGTAKVIPDDKIGQTDGQNYGLIFSGDIRFTVTGKDNITDSWVLVQAVGDHEAFLYANTITTLAAGYTVADLHRAVMQDFNPFGVTQGITGDFPNTVFPRGRAIYNASRNVMDNIAAQCKATWQLVDGQLQIVPEDKYIHEAIVLNANTGLIGMPQQTMGAGVNVRCLINPNIRINGLIQLDQASVYRATLGDSEIAQSPGPISETEDNGNRTLTGTTSQAASIATDGVYIVKSIDYTGDTRGQAWYMDLMCFARGARDLQSASTLNKAQ</sequence>
<feature type="region of interest" description="Disordered" evidence="1">
    <location>
        <begin position="280"/>
        <end position="299"/>
    </location>
</feature>
<gene>
    <name evidence="2" type="ORF">JT31_21945</name>
</gene>
<proteinExistence type="predicted"/>
<organism evidence="2 3">
    <name type="scientific">Cedecea neteri</name>
    <dbReference type="NCBI Taxonomy" id="158822"/>
    <lineage>
        <taxon>Bacteria</taxon>
        <taxon>Pseudomonadati</taxon>
        <taxon>Pseudomonadota</taxon>
        <taxon>Gammaproteobacteria</taxon>
        <taxon>Enterobacterales</taxon>
        <taxon>Enterobacteriaceae</taxon>
        <taxon>Cedecea</taxon>
    </lineage>
</organism>
<keyword evidence="3" id="KW-1185">Reference proteome</keyword>
<evidence type="ECO:0000313" key="2">
    <source>
        <dbReference type="EMBL" id="AIR07175.1"/>
    </source>
</evidence>
<evidence type="ECO:0000256" key="1">
    <source>
        <dbReference type="SAM" id="MobiDB-lite"/>
    </source>
</evidence>
<dbReference type="KEGG" id="cnt:JT31_21945"/>
<dbReference type="RefSeq" id="WP_038481998.1">
    <property type="nucleotide sequence ID" value="NZ_CP009451.1"/>
</dbReference>
<evidence type="ECO:0000313" key="3">
    <source>
        <dbReference type="Proteomes" id="UP000029481"/>
    </source>
</evidence>